<dbReference type="GO" id="GO:0042726">
    <property type="term" value="P:flavin-containing compound metabolic process"/>
    <property type="evidence" value="ECO:0007669"/>
    <property type="project" value="TreeGrafter"/>
</dbReference>
<dbReference type="GO" id="GO:0047884">
    <property type="term" value="F:FAD diphosphatase activity"/>
    <property type="evidence" value="ECO:0007669"/>
    <property type="project" value="TreeGrafter"/>
</dbReference>
<organism evidence="4 5">
    <name type="scientific">Hydnum rufescens UP504</name>
    <dbReference type="NCBI Taxonomy" id="1448309"/>
    <lineage>
        <taxon>Eukaryota</taxon>
        <taxon>Fungi</taxon>
        <taxon>Dikarya</taxon>
        <taxon>Basidiomycota</taxon>
        <taxon>Agaricomycotina</taxon>
        <taxon>Agaricomycetes</taxon>
        <taxon>Cantharellales</taxon>
        <taxon>Hydnaceae</taxon>
        <taxon>Hydnum</taxon>
    </lineage>
</organism>
<dbReference type="InterPro" id="IPR001453">
    <property type="entry name" value="MoaB/Mog_dom"/>
</dbReference>
<keyword evidence="1" id="KW-0175">Coiled coil</keyword>
<feature type="region of interest" description="Disordered" evidence="2">
    <location>
        <begin position="1"/>
        <end position="21"/>
    </location>
</feature>
<reference evidence="4" key="1">
    <citation type="journal article" date="2020" name="Nat. Commun.">
        <title>Large-scale genome sequencing of mycorrhizal fungi provides insights into the early evolution of symbiotic traits.</title>
        <authorList>
            <person name="Miyauchi S."/>
            <person name="Kiss E."/>
            <person name="Kuo A."/>
            <person name="Drula E."/>
            <person name="Kohler A."/>
            <person name="Sanchez-Garcia M."/>
            <person name="Morin E."/>
            <person name="Andreopoulos B."/>
            <person name="Barry K.W."/>
            <person name="Bonito G."/>
            <person name="Buee M."/>
            <person name="Carver A."/>
            <person name="Chen C."/>
            <person name="Cichocki N."/>
            <person name="Clum A."/>
            <person name="Culley D."/>
            <person name="Crous P.W."/>
            <person name="Fauchery L."/>
            <person name="Girlanda M."/>
            <person name="Hayes R.D."/>
            <person name="Keri Z."/>
            <person name="LaButti K."/>
            <person name="Lipzen A."/>
            <person name="Lombard V."/>
            <person name="Magnuson J."/>
            <person name="Maillard F."/>
            <person name="Murat C."/>
            <person name="Nolan M."/>
            <person name="Ohm R.A."/>
            <person name="Pangilinan J."/>
            <person name="Pereira M.F."/>
            <person name="Perotto S."/>
            <person name="Peter M."/>
            <person name="Pfister S."/>
            <person name="Riley R."/>
            <person name="Sitrit Y."/>
            <person name="Stielow J.B."/>
            <person name="Szollosi G."/>
            <person name="Zifcakova L."/>
            <person name="Stursova M."/>
            <person name="Spatafora J.W."/>
            <person name="Tedersoo L."/>
            <person name="Vaario L.M."/>
            <person name="Yamada A."/>
            <person name="Yan M."/>
            <person name="Wang P."/>
            <person name="Xu J."/>
            <person name="Bruns T."/>
            <person name="Baldrian P."/>
            <person name="Vilgalys R."/>
            <person name="Dunand C."/>
            <person name="Henrissat B."/>
            <person name="Grigoriev I.V."/>
            <person name="Hibbett D."/>
            <person name="Nagy L.G."/>
            <person name="Martin F.M."/>
        </authorList>
    </citation>
    <scope>NUCLEOTIDE SEQUENCE</scope>
    <source>
        <strain evidence="4">UP504</strain>
    </source>
</reference>
<gene>
    <name evidence="4" type="ORF">BS47DRAFT_1316432</name>
</gene>
<dbReference type="EMBL" id="MU128954">
    <property type="protein sequence ID" value="KAF9515016.1"/>
    <property type="molecule type" value="Genomic_DNA"/>
</dbReference>
<feature type="coiled-coil region" evidence="1">
    <location>
        <begin position="117"/>
        <end position="144"/>
    </location>
</feature>
<comment type="caution">
    <text evidence="4">The sequence shown here is derived from an EMBL/GenBank/DDBJ whole genome shotgun (WGS) entry which is preliminary data.</text>
</comment>
<dbReference type="PANTHER" id="PTHR47675">
    <property type="entry name" value="MOLYBDOPTERIN BINDING DOMAIN PROTEIN (AFU_ORTHOLOGUE AFUA_5G11210)"/>
    <property type="match status" value="1"/>
</dbReference>
<sequence>MASSALKFPNSPIPEHTIGSEQSPVRTAAAIIIGDEILNGKTADTNSTYFATYCFELGIELKRIEVIADDKEEIIEASRRLVKKFDFVVTSGGIGPTHDDITYESLAKAFDQDLAYHEETRRRMLGLTKNRDVLKNQNEEQQKARDRMALLPSRADVLFVDEELWVPIVKLEGKLCVFPGVPVLFKKLLEGLRPYLLVPDSSEKLFRLLVRTQLPESSIAPFLSALHHRVKSDGIRVGSYPIFQQGVTVSLLGKDVERVKALGDEVAREIQGSIVNTATEAAQ</sequence>
<evidence type="ECO:0000256" key="1">
    <source>
        <dbReference type="SAM" id="Coils"/>
    </source>
</evidence>
<evidence type="ECO:0000256" key="2">
    <source>
        <dbReference type="SAM" id="MobiDB-lite"/>
    </source>
</evidence>
<dbReference type="AlphaFoldDB" id="A0A9P6DU64"/>
<dbReference type="InterPro" id="IPR036425">
    <property type="entry name" value="MoaB/Mog-like_dom_sf"/>
</dbReference>
<dbReference type="SMART" id="SM00852">
    <property type="entry name" value="MoCF_biosynth"/>
    <property type="match status" value="1"/>
</dbReference>
<dbReference type="CDD" id="cd00885">
    <property type="entry name" value="cinA"/>
    <property type="match status" value="1"/>
</dbReference>
<evidence type="ECO:0000313" key="4">
    <source>
        <dbReference type="EMBL" id="KAF9515016.1"/>
    </source>
</evidence>
<dbReference type="PANTHER" id="PTHR47675:SF1">
    <property type="entry name" value="MOLYBDOPTERIN BINDING DOMAIN PROTEIN (AFU_ORTHOLOGUE AFUA_5G11210)"/>
    <property type="match status" value="1"/>
</dbReference>
<evidence type="ECO:0000313" key="5">
    <source>
        <dbReference type="Proteomes" id="UP000886523"/>
    </source>
</evidence>
<dbReference type="Proteomes" id="UP000886523">
    <property type="component" value="Unassembled WGS sequence"/>
</dbReference>
<dbReference type="Pfam" id="PF00994">
    <property type="entry name" value="MoCF_biosynth"/>
    <property type="match status" value="1"/>
</dbReference>
<keyword evidence="5" id="KW-1185">Reference proteome</keyword>
<dbReference type="SUPFAM" id="SSF53218">
    <property type="entry name" value="Molybdenum cofactor biosynthesis proteins"/>
    <property type="match status" value="1"/>
</dbReference>
<proteinExistence type="predicted"/>
<dbReference type="OrthoDB" id="448496at2759"/>
<dbReference type="Gene3D" id="3.40.980.10">
    <property type="entry name" value="MoaB/Mog-like domain"/>
    <property type="match status" value="1"/>
</dbReference>
<protein>
    <recommendedName>
        <fullName evidence="3">MoaB/Mog domain-containing protein</fullName>
    </recommendedName>
</protein>
<evidence type="ECO:0000259" key="3">
    <source>
        <dbReference type="SMART" id="SM00852"/>
    </source>
</evidence>
<feature type="domain" description="MoaB/Mog" evidence="3">
    <location>
        <begin position="29"/>
        <end position="199"/>
    </location>
</feature>
<name>A0A9P6DU64_9AGAM</name>
<accession>A0A9P6DU64</accession>